<accession>A0A0K2TVA8</accession>
<evidence type="ECO:0000313" key="1">
    <source>
        <dbReference type="EMBL" id="CDW29775.1"/>
    </source>
</evidence>
<dbReference type="AlphaFoldDB" id="A0A0K2TVA8"/>
<organism evidence="1">
    <name type="scientific">Lepeophtheirus salmonis</name>
    <name type="common">Salmon louse</name>
    <name type="synonym">Caligus salmonis</name>
    <dbReference type="NCBI Taxonomy" id="72036"/>
    <lineage>
        <taxon>Eukaryota</taxon>
        <taxon>Metazoa</taxon>
        <taxon>Ecdysozoa</taxon>
        <taxon>Arthropoda</taxon>
        <taxon>Crustacea</taxon>
        <taxon>Multicrustacea</taxon>
        <taxon>Hexanauplia</taxon>
        <taxon>Copepoda</taxon>
        <taxon>Siphonostomatoida</taxon>
        <taxon>Caligidae</taxon>
        <taxon>Lepeophtheirus</taxon>
    </lineage>
</organism>
<proteinExistence type="predicted"/>
<sequence>CCNTSCHHEACTPRHFFTNVANGRAVLITWILDAQILKGLTT</sequence>
<dbReference type="EMBL" id="HACA01012414">
    <property type="protein sequence ID" value="CDW29775.1"/>
    <property type="molecule type" value="Transcribed_RNA"/>
</dbReference>
<name>A0A0K2TVA8_LEPSM</name>
<feature type="non-terminal residue" evidence="1">
    <location>
        <position position="1"/>
    </location>
</feature>
<reference evidence="1" key="1">
    <citation type="submission" date="2014-05" db="EMBL/GenBank/DDBJ databases">
        <authorList>
            <person name="Chronopoulou M."/>
        </authorList>
    </citation>
    <scope>NUCLEOTIDE SEQUENCE</scope>
    <source>
        <tissue evidence="1">Whole organism</tissue>
    </source>
</reference>
<protein>
    <submittedName>
        <fullName evidence="1">Uncharacterized protein</fullName>
    </submittedName>
</protein>